<dbReference type="InParanoid" id="A0A401GQI0"/>
<dbReference type="AlphaFoldDB" id="A0A401GQI0"/>
<name>A0A401GQI0_9APHY</name>
<evidence type="ECO:0000313" key="1">
    <source>
        <dbReference type="EMBL" id="GBE84455.1"/>
    </source>
</evidence>
<accession>A0A401GQI0</accession>
<protein>
    <submittedName>
        <fullName evidence="1">Uncharacterized protein</fullName>
    </submittedName>
</protein>
<comment type="caution">
    <text evidence="1">The sequence shown here is derived from an EMBL/GenBank/DDBJ whole genome shotgun (WGS) entry which is preliminary data.</text>
</comment>
<sequence length="198" mass="22106">MLRAFKRDAQIHSMVHYVSQSKGTSDGDISAHIAQHLLHENREARGTVESIAQELAYVADDVLSLLPISLDPPSNQGVKLSDCTRASLYKLYNHDHKQVYYPTEANVPRSAHFLQQYGQVHDYALVDGRRIMPVTHSSKLSAASAIVKVDLNGNILAGEVMSVFEHFQGGVTGDMVFAEMQWMKQLDRVPISDDIWSD</sequence>
<keyword evidence="2" id="KW-1185">Reference proteome</keyword>
<dbReference type="GeneID" id="38781372"/>
<proteinExistence type="predicted"/>
<dbReference type="RefSeq" id="XP_027615368.1">
    <property type="nucleotide sequence ID" value="XM_027759567.1"/>
</dbReference>
<dbReference type="STRING" id="139825.A0A401GQI0"/>
<dbReference type="EMBL" id="BFAD01000006">
    <property type="protein sequence ID" value="GBE84455.1"/>
    <property type="molecule type" value="Genomic_DNA"/>
</dbReference>
<dbReference type="OrthoDB" id="3239894at2759"/>
<gene>
    <name evidence="1" type="ORF">SCP_0604340</name>
</gene>
<organism evidence="1 2">
    <name type="scientific">Sparassis crispa</name>
    <dbReference type="NCBI Taxonomy" id="139825"/>
    <lineage>
        <taxon>Eukaryota</taxon>
        <taxon>Fungi</taxon>
        <taxon>Dikarya</taxon>
        <taxon>Basidiomycota</taxon>
        <taxon>Agaricomycotina</taxon>
        <taxon>Agaricomycetes</taxon>
        <taxon>Polyporales</taxon>
        <taxon>Sparassidaceae</taxon>
        <taxon>Sparassis</taxon>
    </lineage>
</organism>
<dbReference type="Proteomes" id="UP000287166">
    <property type="component" value="Unassembled WGS sequence"/>
</dbReference>
<reference evidence="1 2" key="1">
    <citation type="journal article" date="2018" name="Sci. Rep.">
        <title>Genome sequence of the cauliflower mushroom Sparassis crispa (Hanabiratake) and its association with beneficial usage.</title>
        <authorList>
            <person name="Kiyama R."/>
            <person name="Furutani Y."/>
            <person name="Kawaguchi K."/>
            <person name="Nakanishi T."/>
        </authorList>
    </citation>
    <scope>NUCLEOTIDE SEQUENCE [LARGE SCALE GENOMIC DNA]</scope>
</reference>
<evidence type="ECO:0000313" key="2">
    <source>
        <dbReference type="Proteomes" id="UP000287166"/>
    </source>
</evidence>